<dbReference type="Pfam" id="PF10178">
    <property type="entry name" value="PAC3"/>
    <property type="match status" value="1"/>
</dbReference>
<comment type="caution">
    <text evidence="1">The sequence shown here is derived from an EMBL/GenBank/DDBJ whole genome shotgun (WGS) entry which is preliminary data.</text>
</comment>
<protein>
    <submittedName>
        <fullName evidence="1">Uncharacterized protein</fullName>
    </submittedName>
</protein>
<dbReference type="GO" id="GO:0043248">
    <property type="term" value="P:proteasome assembly"/>
    <property type="evidence" value="ECO:0007669"/>
    <property type="project" value="InterPro"/>
</dbReference>
<organism evidence="1 2">
    <name type="scientific">Catenaria anguillulae PL171</name>
    <dbReference type="NCBI Taxonomy" id="765915"/>
    <lineage>
        <taxon>Eukaryota</taxon>
        <taxon>Fungi</taxon>
        <taxon>Fungi incertae sedis</taxon>
        <taxon>Blastocladiomycota</taxon>
        <taxon>Blastocladiomycetes</taxon>
        <taxon>Blastocladiales</taxon>
        <taxon>Catenariaceae</taxon>
        <taxon>Catenaria</taxon>
    </lineage>
</organism>
<sequence>MLATSAPSVATSAQSSLPDALLPTNAALLSSAPAATTTGGPIVRQSILSIHNTPTTLVLMSYSDRTVVLVSQLDGRVGTLIQVESVSPTSSTPGDTTADAADSRSHLLDQRLLGAESPMHSVYATEIAHVVSKCGVVMPVLVGLGLKRLVSNEDDQHQEDLEREMVRLKEVVAGVEAMIRRGA</sequence>
<gene>
    <name evidence="1" type="ORF">BCR44DRAFT_1434324</name>
</gene>
<proteinExistence type="predicted"/>
<evidence type="ECO:0000313" key="1">
    <source>
        <dbReference type="EMBL" id="ORZ35485.1"/>
    </source>
</evidence>
<dbReference type="InterPro" id="IPR053720">
    <property type="entry name" value="Psm_Assembly_Chaperone"/>
</dbReference>
<name>A0A1Y2HLN2_9FUNG</name>
<dbReference type="PANTHER" id="PTHR31051">
    <property type="entry name" value="PROTEASOME ASSEMBLY CHAPERONE 3"/>
    <property type="match status" value="1"/>
</dbReference>
<dbReference type="PANTHER" id="PTHR31051:SF1">
    <property type="entry name" value="PROTEASOME ASSEMBLY CHAPERONE 3"/>
    <property type="match status" value="1"/>
</dbReference>
<dbReference type="Proteomes" id="UP000193411">
    <property type="component" value="Unassembled WGS sequence"/>
</dbReference>
<accession>A0A1Y2HLN2</accession>
<dbReference type="InterPro" id="IPR018788">
    <property type="entry name" value="Proteasome_assmbl_chp_3"/>
</dbReference>
<reference evidence="1 2" key="1">
    <citation type="submission" date="2016-07" db="EMBL/GenBank/DDBJ databases">
        <title>Pervasive Adenine N6-methylation of Active Genes in Fungi.</title>
        <authorList>
            <consortium name="DOE Joint Genome Institute"/>
            <person name="Mondo S.J."/>
            <person name="Dannebaum R.O."/>
            <person name="Kuo R.C."/>
            <person name="Labutti K."/>
            <person name="Haridas S."/>
            <person name="Kuo A."/>
            <person name="Salamov A."/>
            <person name="Ahrendt S.R."/>
            <person name="Lipzen A."/>
            <person name="Sullivan W."/>
            <person name="Andreopoulos W.B."/>
            <person name="Clum A."/>
            <person name="Lindquist E."/>
            <person name="Daum C."/>
            <person name="Ramamoorthy G.K."/>
            <person name="Gryganskyi A."/>
            <person name="Culley D."/>
            <person name="Magnuson J.K."/>
            <person name="James T.Y."/>
            <person name="O'Malley M.A."/>
            <person name="Stajich J.E."/>
            <person name="Spatafora J.W."/>
            <person name="Visel A."/>
            <person name="Grigoriev I.V."/>
        </authorList>
    </citation>
    <scope>NUCLEOTIDE SEQUENCE [LARGE SCALE GENOMIC DNA]</scope>
    <source>
        <strain evidence="1 2">PL171</strain>
    </source>
</reference>
<dbReference type="Gene3D" id="3.30.230.90">
    <property type="match status" value="1"/>
</dbReference>
<keyword evidence="2" id="KW-1185">Reference proteome</keyword>
<dbReference type="AlphaFoldDB" id="A0A1Y2HLN2"/>
<evidence type="ECO:0000313" key="2">
    <source>
        <dbReference type="Proteomes" id="UP000193411"/>
    </source>
</evidence>
<dbReference type="OrthoDB" id="5593278at2759"/>
<dbReference type="EMBL" id="MCFL01000022">
    <property type="protein sequence ID" value="ORZ35485.1"/>
    <property type="molecule type" value="Genomic_DNA"/>
</dbReference>